<feature type="domain" description="PDEase" evidence="4">
    <location>
        <begin position="74"/>
        <end position="432"/>
    </location>
</feature>
<evidence type="ECO:0000256" key="3">
    <source>
        <dbReference type="SAM" id="MobiDB-lite"/>
    </source>
</evidence>
<proteinExistence type="predicted"/>
<dbReference type="InterPro" id="IPR036971">
    <property type="entry name" value="PDEase_catalytic_dom_sf"/>
</dbReference>
<dbReference type="PANTHER" id="PTHR11347">
    <property type="entry name" value="CYCLIC NUCLEOTIDE PHOSPHODIESTERASE"/>
    <property type="match status" value="1"/>
</dbReference>
<dbReference type="InterPro" id="IPR003607">
    <property type="entry name" value="HD/PDEase_dom"/>
</dbReference>
<dbReference type="CDD" id="cd00077">
    <property type="entry name" value="HDc"/>
    <property type="match status" value="1"/>
</dbReference>
<dbReference type="AlphaFoldDB" id="A0AAD6V802"/>
<name>A0AAD6V802_9AGAR</name>
<dbReference type="Gene3D" id="1.10.1300.10">
    <property type="entry name" value="3'5'-cyclic nucleotide phosphodiesterase, catalytic domain"/>
    <property type="match status" value="1"/>
</dbReference>
<dbReference type="SMART" id="SM00471">
    <property type="entry name" value="HDc"/>
    <property type="match status" value="1"/>
</dbReference>
<dbReference type="Pfam" id="PF00233">
    <property type="entry name" value="PDEase_I"/>
    <property type="match status" value="1"/>
</dbReference>
<dbReference type="Proteomes" id="UP001219525">
    <property type="component" value="Unassembled WGS sequence"/>
</dbReference>
<dbReference type="EMBL" id="JARJCW010000046">
    <property type="protein sequence ID" value="KAJ7204764.1"/>
    <property type="molecule type" value="Genomic_DNA"/>
</dbReference>
<evidence type="ECO:0000313" key="5">
    <source>
        <dbReference type="EMBL" id="KAJ7204764.1"/>
    </source>
</evidence>
<dbReference type="GO" id="GO:0007165">
    <property type="term" value="P:signal transduction"/>
    <property type="evidence" value="ECO:0007669"/>
    <property type="project" value="InterPro"/>
</dbReference>
<evidence type="ECO:0000256" key="2">
    <source>
        <dbReference type="ARBA" id="ARBA00022801"/>
    </source>
</evidence>
<evidence type="ECO:0000313" key="6">
    <source>
        <dbReference type="Proteomes" id="UP001219525"/>
    </source>
</evidence>
<dbReference type="GO" id="GO:0004114">
    <property type="term" value="F:3',5'-cyclic-nucleotide phosphodiesterase activity"/>
    <property type="evidence" value="ECO:0007669"/>
    <property type="project" value="InterPro"/>
</dbReference>
<evidence type="ECO:0000256" key="1">
    <source>
        <dbReference type="ARBA" id="ARBA00022723"/>
    </source>
</evidence>
<accession>A0AAD6V802</accession>
<feature type="compositionally biased region" description="Low complexity" evidence="3">
    <location>
        <begin position="511"/>
        <end position="522"/>
    </location>
</feature>
<keyword evidence="6" id="KW-1185">Reference proteome</keyword>
<dbReference type="SUPFAM" id="SSF109604">
    <property type="entry name" value="HD-domain/PDEase-like"/>
    <property type="match status" value="1"/>
</dbReference>
<feature type="compositionally biased region" description="Low complexity" evidence="3">
    <location>
        <begin position="529"/>
        <end position="546"/>
    </location>
</feature>
<dbReference type="PROSITE" id="PS51845">
    <property type="entry name" value="PDEASE_I_2"/>
    <property type="match status" value="1"/>
</dbReference>
<dbReference type="InterPro" id="IPR002073">
    <property type="entry name" value="PDEase_catalytic_dom"/>
</dbReference>
<sequence length="640" mass="69338">MCGRDQLLHPPTSRNGRRRSADIGGLCLATRNGGLHGQGWLGHSDHLQTRYAELLGDMYTQTLNAANHHTTDCSSPRLSPDTRPCLIAALDAWNFEPQLLPSEDHVVECAVLIFEALFRIEGLQQAVDVSIEQIPPFIQHLRHIYRWQNSYHNFEHAVDVLQATYSYLRAAEMVPPVSILAEKNVDDITPKLWRSPRAFDSGPLVTALGPIDLFVLMVAAIGHDAGHPGFTNLFMQNAAAPLSTVYDGKSALEQLHVALLVRVMRTHGMAGVLDGTDDKGQGRGRCAKKLLFDTVLATDMRVHDAFMARFADLVACRGDLGLAHRRTTVCQALIKCADISNPSRPYYISQHWAVALQREWNAQAVLEAHHELPCTVEPSDHPLRAAASQMFFIPKFVKPLLDLTVKAVAELQPHVDQCDLNLALWTARLAILKATAADEGKTSMGDASIKSTPTAGGKKIKACPRGVQKAPPHPAIPPRQPEDYSSAFPLTLPPAHARTPPARFDPHFTWSSQPGSRASAASSPPPPSVGSAASVSRPPSSTSVSPSEEDVDSEASFAFSPASRGTSTTSASPASVVDEDALSESTVVPPTLDDGTAAIRAAAERAGLRHLGRHAQPHRNSWSPQMRDEWGTLWAGVSQA</sequence>
<comment type="caution">
    <text evidence="5">The sequence shown here is derived from an EMBL/GenBank/DDBJ whole genome shotgun (WGS) entry which is preliminary data.</text>
</comment>
<feature type="region of interest" description="Disordered" evidence="3">
    <location>
        <begin position="441"/>
        <end position="600"/>
    </location>
</feature>
<evidence type="ECO:0000259" key="4">
    <source>
        <dbReference type="PROSITE" id="PS51845"/>
    </source>
</evidence>
<keyword evidence="2" id="KW-0378">Hydrolase</keyword>
<reference evidence="5" key="1">
    <citation type="submission" date="2023-03" db="EMBL/GenBank/DDBJ databases">
        <title>Massive genome expansion in bonnet fungi (Mycena s.s.) driven by repeated elements and novel gene families across ecological guilds.</title>
        <authorList>
            <consortium name="Lawrence Berkeley National Laboratory"/>
            <person name="Harder C.B."/>
            <person name="Miyauchi S."/>
            <person name="Viragh M."/>
            <person name="Kuo A."/>
            <person name="Thoen E."/>
            <person name="Andreopoulos B."/>
            <person name="Lu D."/>
            <person name="Skrede I."/>
            <person name="Drula E."/>
            <person name="Henrissat B."/>
            <person name="Morin E."/>
            <person name="Kohler A."/>
            <person name="Barry K."/>
            <person name="LaButti K."/>
            <person name="Morin E."/>
            <person name="Salamov A."/>
            <person name="Lipzen A."/>
            <person name="Mereny Z."/>
            <person name="Hegedus B."/>
            <person name="Baldrian P."/>
            <person name="Stursova M."/>
            <person name="Weitz H."/>
            <person name="Taylor A."/>
            <person name="Grigoriev I.V."/>
            <person name="Nagy L.G."/>
            <person name="Martin F."/>
            <person name="Kauserud H."/>
        </authorList>
    </citation>
    <scope>NUCLEOTIDE SEQUENCE</scope>
    <source>
        <strain evidence="5">9144</strain>
    </source>
</reference>
<organism evidence="5 6">
    <name type="scientific">Mycena pura</name>
    <dbReference type="NCBI Taxonomy" id="153505"/>
    <lineage>
        <taxon>Eukaryota</taxon>
        <taxon>Fungi</taxon>
        <taxon>Dikarya</taxon>
        <taxon>Basidiomycota</taxon>
        <taxon>Agaricomycotina</taxon>
        <taxon>Agaricomycetes</taxon>
        <taxon>Agaricomycetidae</taxon>
        <taxon>Agaricales</taxon>
        <taxon>Marasmiineae</taxon>
        <taxon>Mycenaceae</taxon>
        <taxon>Mycena</taxon>
    </lineage>
</organism>
<gene>
    <name evidence="5" type="ORF">GGX14DRAFT_646179</name>
</gene>
<protein>
    <submittedName>
        <fullName evidence="5">High-affinity phosphodiesterase</fullName>
    </submittedName>
</protein>
<keyword evidence="1" id="KW-0479">Metal-binding</keyword>
<feature type="region of interest" description="Disordered" evidence="3">
    <location>
        <begin position="1"/>
        <end position="20"/>
    </location>
</feature>
<feature type="compositionally biased region" description="Low complexity" evidence="3">
    <location>
        <begin position="554"/>
        <end position="575"/>
    </location>
</feature>
<dbReference type="GO" id="GO:0046872">
    <property type="term" value="F:metal ion binding"/>
    <property type="evidence" value="ECO:0007669"/>
    <property type="project" value="UniProtKB-KW"/>
</dbReference>